<evidence type="ECO:0000259" key="1">
    <source>
        <dbReference type="Pfam" id="PF16363"/>
    </source>
</evidence>
<dbReference type="PANTHER" id="PTHR43245">
    <property type="entry name" value="BIFUNCTIONAL POLYMYXIN RESISTANCE PROTEIN ARNA"/>
    <property type="match status" value="1"/>
</dbReference>
<dbReference type="PANTHER" id="PTHR43245:SF13">
    <property type="entry name" value="UDP-D-APIOSE_UDP-D-XYLOSE SYNTHASE 2"/>
    <property type="match status" value="1"/>
</dbReference>
<dbReference type="SUPFAM" id="SSF51735">
    <property type="entry name" value="NAD(P)-binding Rossmann-fold domains"/>
    <property type="match status" value="1"/>
</dbReference>
<dbReference type="UniPathway" id="UPA00796">
    <property type="reaction ID" value="UER00771"/>
</dbReference>
<dbReference type="EMBL" id="WIND01000024">
    <property type="protein sequence ID" value="MSU91722.1"/>
    <property type="molecule type" value="Genomic_DNA"/>
</dbReference>
<gene>
    <name evidence="2" type="ORF">GE300_19265</name>
</gene>
<proteinExistence type="predicted"/>
<dbReference type="InterPro" id="IPR036291">
    <property type="entry name" value="NAD(P)-bd_dom_sf"/>
</dbReference>
<dbReference type="Proteomes" id="UP000474957">
    <property type="component" value="Unassembled WGS sequence"/>
</dbReference>
<dbReference type="GO" id="GO:0033320">
    <property type="term" value="P:UDP-D-xylose biosynthetic process"/>
    <property type="evidence" value="ECO:0007669"/>
    <property type="project" value="UniProtKB-UniPathway"/>
</dbReference>
<dbReference type="AlphaFoldDB" id="A0A6L5Z6Z3"/>
<sequence length="325" mass="36346">MGTVMVTGAAGLIGSHLIEDLLRRGAVVWGLDIVDPAASHNLDEVRDHPDFHYVRGDIRDPQVIGDFFRPEASTLYHLASVVGVNRYMEDPLSLIDIAIIGTRNLVELCDRHRVRILFTSTSEVYGRNPDVPWDEDGDRVLGATHVDRWSYSSAKAVCEHMLFGIHRKTGLPMSIVRFFNVYGARQNPIYVVSKAVHRVLNGQPPELYDGGQQTRCLTHIDDVIEGIIAAATRPEAVGEVFNLGNPVELTMEEVVRTVIEEAGVDMEPVPVDTGERYGKVYEDIIRRVPNVDKAGRLLGWTPRTSAREGIARTIAWARENPWYLE</sequence>
<evidence type="ECO:0000313" key="2">
    <source>
        <dbReference type="EMBL" id="MSU91722.1"/>
    </source>
</evidence>
<reference evidence="2 3" key="1">
    <citation type="submission" date="2019-10" db="EMBL/GenBank/DDBJ databases">
        <title>Cognatihalovulum marinum gen. nov. sp. nov., a new member of the family Rhodobacteraceae isolated from deep seawater of the Northwest Indian Ocean.</title>
        <authorList>
            <person name="Ruan C."/>
            <person name="Wang J."/>
            <person name="Zheng X."/>
            <person name="Song L."/>
            <person name="Zhu Y."/>
            <person name="Huang Y."/>
            <person name="Lu Z."/>
            <person name="Du W."/>
            <person name="Huang L."/>
            <person name="Dai X."/>
        </authorList>
    </citation>
    <scope>NUCLEOTIDE SEQUENCE [LARGE SCALE GENOMIC DNA]</scope>
    <source>
        <strain evidence="2 3">2CG4</strain>
    </source>
</reference>
<dbReference type="InterPro" id="IPR016040">
    <property type="entry name" value="NAD(P)-bd_dom"/>
</dbReference>
<protein>
    <submittedName>
        <fullName evidence="2">NAD-dependent epimerase/dehydratase family protein</fullName>
    </submittedName>
</protein>
<accession>A0A6L5Z6Z3</accession>
<dbReference type="Gene3D" id="3.40.50.720">
    <property type="entry name" value="NAD(P)-binding Rossmann-like Domain"/>
    <property type="match status" value="1"/>
</dbReference>
<dbReference type="PRINTS" id="PR01713">
    <property type="entry name" value="NUCEPIMERASE"/>
</dbReference>
<dbReference type="InterPro" id="IPR050177">
    <property type="entry name" value="Lipid_A_modif_metabolic_enz"/>
</dbReference>
<name>A0A6L5Z6Z3_9RHOB</name>
<comment type="caution">
    <text evidence="2">The sequence shown here is derived from an EMBL/GenBank/DDBJ whole genome shotgun (WGS) entry which is preliminary data.</text>
</comment>
<evidence type="ECO:0000313" key="3">
    <source>
        <dbReference type="Proteomes" id="UP000474957"/>
    </source>
</evidence>
<dbReference type="Pfam" id="PF16363">
    <property type="entry name" value="GDP_Man_Dehyd"/>
    <property type="match status" value="1"/>
</dbReference>
<organism evidence="2 3">
    <name type="scientific">Halovulum marinum</name>
    <dbReference type="NCBI Taxonomy" id="2662447"/>
    <lineage>
        <taxon>Bacteria</taxon>
        <taxon>Pseudomonadati</taxon>
        <taxon>Pseudomonadota</taxon>
        <taxon>Alphaproteobacteria</taxon>
        <taxon>Rhodobacterales</taxon>
        <taxon>Paracoccaceae</taxon>
        <taxon>Halovulum</taxon>
    </lineage>
</organism>
<keyword evidence="3" id="KW-1185">Reference proteome</keyword>
<feature type="domain" description="NAD(P)-binding" evidence="1">
    <location>
        <begin position="5"/>
        <end position="312"/>
    </location>
</feature>